<feature type="region of interest" description="Disordered" evidence="1">
    <location>
        <begin position="1"/>
        <end position="297"/>
    </location>
</feature>
<feature type="compositionally biased region" description="Low complexity" evidence="1">
    <location>
        <begin position="371"/>
        <end position="383"/>
    </location>
</feature>
<feature type="compositionally biased region" description="Basic and acidic residues" evidence="1">
    <location>
        <begin position="329"/>
        <end position="342"/>
    </location>
</feature>
<proteinExistence type="predicted"/>
<evidence type="ECO:0000313" key="2">
    <source>
        <dbReference type="EMBL" id="OAV89853.1"/>
    </source>
</evidence>
<dbReference type="Proteomes" id="UP000005240">
    <property type="component" value="Unassembled WGS sequence"/>
</dbReference>
<evidence type="ECO:0000313" key="4">
    <source>
        <dbReference type="Proteomes" id="UP000005240"/>
    </source>
</evidence>
<dbReference type="OrthoDB" id="2507607at2759"/>
<feature type="compositionally biased region" description="Polar residues" evidence="1">
    <location>
        <begin position="191"/>
        <end position="201"/>
    </location>
</feature>
<feature type="compositionally biased region" description="Polar residues" evidence="1">
    <location>
        <begin position="385"/>
        <end position="400"/>
    </location>
</feature>
<dbReference type="EMBL" id="ADAS02000116">
    <property type="protein sequence ID" value="OAV89853.1"/>
    <property type="molecule type" value="Genomic_DNA"/>
</dbReference>
<feature type="region of interest" description="Disordered" evidence="1">
    <location>
        <begin position="657"/>
        <end position="683"/>
    </location>
</feature>
<feature type="compositionally biased region" description="Polar residues" evidence="1">
    <location>
        <begin position="28"/>
        <end position="41"/>
    </location>
</feature>
<organism evidence="2">
    <name type="scientific">Puccinia triticina (isolate 1-1 / race 1 (BBBD))</name>
    <name type="common">Brown leaf rust fungus</name>
    <dbReference type="NCBI Taxonomy" id="630390"/>
    <lineage>
        <taxon>Eukaryota</taxon>
        <taxon>Fungi</taxon>
        <taxon>Dikarya</taxon>
        <taxon>Basidiomycota</taxon>
        <taxon>Pucciniomycotina</taxon>
        <taxon>Pucciniomycetes</taxon>
        <taxon>Pucciniales</taxon>
        <taxon>Pucciniaceae</taxon>
        <taxon>Puccinia</taxon>
    </lineage>
</organism>
<dbReference type="VEuPathDB" id="FungiDB:PTTG_09079"/>
<feature type="compositionally biased region" description="Acidic residues" evidence="1">
    <location>
        <begin position="173"/>
        <end position="187"/>
    </location>
</feature>
<reference evidence="3" key="4">
    <citation type="submission" date="2025-05" db="UniProtKB">
        <authorList>
            <consortium name="EnsemblFungi"/>
        </authorList>
    </citation>
    <scope>IDENTIFICATION</scope>
    <source>
        <strain evidence="3">isolate 1-1 / race 1 (BBBD)</strain>
    </source>
</reference>
<name>A0A0C4DFA2_PUCT1</name>
<sequence>MIATDLYTPTDPAQQDHRTSGPAVDRAPSSNSTTLSIPGEQQQEHRSSHDPPQGPAANSAGNPIECRRDSSSSNTHHEQDNRAGSSDVPQHDSSANQLTPSNDLNPTEPSHAAGPTEALTTTLDAPSAPSSHLPPPCSNIDPAPTSTCSNIDPNINMTEVKSENPAMSHDPALDEDAPHEDDDEGSESESAFVNLSTSTGHAFQDDSIDSSLAQNSFHPYPQTSNHDEIDQKPEIPPTTDASTRKRKRTSDQNGSATTPARRESSRPKATARVKSAEQIEREALIEQQNPHATKNQLRSLKLRALHAIRIAERELNMSEAEKQRRLRLREYVRHKREEERSLKSSGKQPNASEADLPHPQEKAQATGSRLPSAASHPTHSAPSLVNGSSDNQSVANGQSSDSKRKATKNSEKTPKGKSAPRVKRSVASLEAEIKKRNPNASPTQLKSLKLRALHAERIAEREQNMSEKDKVRRQKLREYMRRRREEERVEKGQEPIELSLYDEAKVAADSTFRYQRSLDSGTSMNGEAPAQPHEGSMTELGGAPLVPEGMNADDRLAAFSMMELTNNYQHQFAQSHQPHAPSTNLHLHPLFQMPMGQSSSEGPSPYDCQIHPGYAPMTEQWSHVPAPDARLPTDEVGEKALHAALEEAIYMKPHSHHHHHQQIPFDGQHHAHYSPNEQAAEADRLARLEQERIQLAEDEILGIERARELAMIAAAAAEVEHAQQIAGSTSSHHLH</sequence>
<feature type="compositionally biased region" description="Polar residues" evidence="1">
    <location>
        <begin position="82"/>
        <end position="108"/>
    </location>
</feature>
<feature type="region of interest" description="Disordered" evidence="1">
    <location>
        <begin position="329"/>
        <end position="426"/>
    </location>
</feature>
<gene>
    <name evidence="2" type="ORF">PTTG_09079</name>
</gene>
<protein>
    <submittedName>
        <fullName evidence="2 3">Uncharacterized protein</fullName>
    </submittedName>
</protein>
<feature type="compositionally biased region" description="Basic and acidic residues" evidence="1">
    <location>
        <begin position="401"/>
        <end position="414"/>
    </location>
</feature>
<dbReference type="EnsemblFungi" id="PTTG_09079-t43_1">
    <property type="protein sequence ID" value="PTTG_09079-t43_1-p1"/>
    <property type="gene ID" value="PTTG_09079"/>
</dbReference>
<reference evidence="3 4" key="3">
    <citation type="journal article" date="2017" name="G3 (Bethesda)">
        <title>Comparative analysis highlights variable genome content of wheat rusts and divergence of the mating loci.</title>
        <authorList>
            <person name="Cuomo C.A."/>
            <person name="Bakkeren G."/>
            <person name="Khalil H.B."/>
            <person name="Panwar V."/>
            <person name="Joly D."/>
            <person name="Linning R."/>
            <person name="Sakthikumar S."/>
            <person name="Song X."/>
            <person name="Adiconis X."/>
            <person name="Fan L."/>
            <person name="Goldberg J.M."/>
            <person name="Levin J.Z."/>
            <person name="Young S."/>
            <person name="Zeng Q."/>
            <person name="Anikster Y."/>
            <person name="Bruce M."/>
            <person name="Wang M."/>
            <person name="Yin C."/>
            <person name="McCallum B."/>
            <person name="Szabo L.J."/>
            <person name="Hulbert S."/>
            <person name="Chen X."/>
            <person name="Fellers J.P."/>
        </authorList>
    </citation>
    <scope>NUCLEOTIDE SEQUENCE</scope>
    <source>
        <strain evidence="4">Isolate 1-1 / race 1 (BBBD)</strain>
        <strain evidence="3">isolate 1-1 / race 1 (BBBD)</strain>
    </source>
</reference>
<evidence type="ECO:0000256" key="1">
    <source>
        <dbReference type="SAM" id="MobiDB-lite"/>
    </source>
</evidence>
<feature type="compositionally biased region" description="Basic and acidic residues" evidence="1">
    <location>
        <begin position="65"/>
        <end position="81"/>
    </location>
</feature>
<evidence type="ECO:0000313" key="3">
    <source>
        <dbReference type="EnsemblFungi" id="PTTG_09079-t43_1-p1"/>
    </source>
</evidence>
<reference evidence="2" key="1">
    <citation type="submission" date="2009-11" db="EMBL/GenBank/DDBJ databases">
        <authorList>
            <consortium name="The Broad Institute Genome Sequencing Platform"/>
            <person name="Ward D."/>
            <person name="Feldgarden M."/>
            <person name="Earl A."/>
            <person name="Young S.K."/>
            <person name="Zeng Q."/>
            <person name="Koehrsen M."/>
            <person name="Alvarado L."/>
            <person name="Berlin A."/>
            <person name="Bochicchio J."/>
            <person name="Borenstein D."/>
            <person name="Chapman S.B."/>
            <person name="Chen Z."/>
            <person name="Engels R."/>
            <person name="Freedman E."/>
            <person name="Gellesch M."/>
            <person name="Goldberg J."/>
            <person name="Griggs A."/>
            <person name="Gujja S."/>
            <person name="Heilman E."/>
            <person name="Heiman D."/>
            <person name="Hepburn T."/>
            <person name="Howarth C."/>
            <person name="Jen D."/>
            <person name="Larson L."/>
            <person name="Lewis B."/>
            <person name="Mehta T."/>
            <person name="Park D."/>
            <person name="Pearson M."/>
            <person name="Roberts A."/>
            <person name="Saif S."/>
            <person name="Shea T."/>
            <person name="Shenoy N."/>
            <person name="Sisk P."/>
            <person name="Stolte C."/>
            <person name="Sykes S."/>
            <person name="Thomson T."/>
            <person name="Walk T."/>
            <person name="White J."/>
            <person name="Yandava C."/>
            <person name="Izard J."/>
            <person name="Baranova O.V."/>
            <person name="Blanton J.M."/>
            <person name="Tanner A.C."/>
            <person name="Dewhirst F.E."/>
            <person name="Haas B."/>
            <person name="Nusbaum C."/>
            <person name="Birren B."/>
        </authorList>
    </citation>
    <scope>NUCLEOTIDE SEQUENCE [LARGE SCALE GENOMIC DNA]</scope>
    <source>
        <strain evidence="2">1-1 BBBD Race 1</strain>
    </source>
</reference>
<accession>A0A0C4DFA2</accession>
<keyword evidence="4" id="KW-1185">Reference proteome</keyword>
<feature type="compositionally biased region" description="Polar residues" evidence="1">
    <location>
        <begin position="144"/>
        <end position="159"/>
    </location>
</feature>
<feature type="compositionally biased region" description="Polar residues" evidence="1">
    <location>
        <begin position="209"/>
        <end position="224"/>
    </location>
</feature>
<reference evidence="2" key="2">
    <citation type="submission" date="2016-05" db="EMBL/GenBank/DDBJ databases">
        <title>Comparative analysis highlights variable genome content of wheat rusts and divergence of the mating loci.</title>
        <authorList>
            <person name="Cuomo C.A."/>
            <person name="Bakkeren G."/>
            <person name="Szabo L."/>
            <person name="Khalil H."/>
            <person name="Joly D."/>
            <person name="Goldberg J."/>
            <person name="Young S."/>
            <person name="Zeng Q."/>
            <person name="Fellers J."/>
        </authorList>
    </citation>
    <scope>NUCLEOTIDE SEQUENCE [LARGE SCALE GENOMIC DNA]</scope>
    <source>
        <strain evidence="2">1-1 BBBD Race 1</strain>
    </source>
</reference>
<feature type="region of interest" description="Disordered" evidence="1">
    <location>
        <begin position="517"/>
        <end position="536"/>
    </location>
</feature>
<feature type="compositionally biased region" description="Basic and acidic residues" evidence="1">
    <location>
        <begin position="274"/>
        <end position="284"/>
    </location>
</feature>
<dbReference type="AlphaFoldDB" id="A0A0C4DFA2"/>
<dbReference type="OMA" id="TESSHCG"/>
<feature type="compositionally biased region" description="Polar residues" evidence="1">
    <location>
        <begin position="286"/>
        <end position="297"/>
    </location>
</feature>